<sequence>MCPPAAPVNARTLDSPNLRSRFSPARLRHGAMRSGRRAPCSARDEDVAGSKRRGGDPPRDEGSGAACRITSVTGSCSTDQVAPGRRPVKRRDSRRCL</sequence>
<dbReference type="Proteomes" id="UP000814033">
    <property type="component" value="Unassembled WGS sequence"/>
</dbReference>
<protein>
    <submittedName>
        <fullName evidence="1">Uncharacterized protein</fullName>
    </submittedName>
</protein>
<proteinExistence type="predicted"/>
<name>A0ACB8RE92_9AGAM</name>
<dbReference type="EMBL" id="MU276064">
    <property type="protein sequence ID" value="KAI0042469.1"/>
    <property type="molecule type" value="Genomic_DNA"/>
</dbReference>
<organism evidence="1 2">
    <name type="scientific">Auriscalpium vulgare</name>
    <dbReference type="NCBI Taxonomy" id="40419"/>
    <lineage>
        <taxon>Eukaryota</taxon>
        <taxon>Fungi</taxon>
        <taxon>Dikarya</taxon>
        <taxon>Basidiomycota</taxon>
        <taxon>Agaricomycotina</taxon>
        <taxon>Agaricomycetes</taxon>
        <taxon>Russulales</taxon>
        <taxon>Auriscalpiaceae</taxon>
        <taxon>Auriscalpium</taxon>
    </lineage>
</organism>
<reference evidence="1" key="2">
    <citation type="journal article" date="2022" name="New Phytol.">
        <title>Evolutionary transition to the ectomycorrhizal habit in the genomes of a hyperdiverse lineage of mushroom-forming fungi.</title>
        <authorList>
            <person name="Looney B."/>
            <person name="Miyauchi S."/>
            <person name="Morin E."/>
            <person name="Drula E."/>
            <person name="Courty P.E."/>
            <person name="Kohler A."/>
            <person name="Kuo A."/>
            <person name="LaButti K."/>
            <person name="Pangilinan J."/>
            <person name="Lipzen A."/>
            <person name="Riley R."/>
            <person name="Andreopoulos W."/>
            <person name="He G."/>
            <person name="Johnson J."/>
            <person name="Nolan M."/>
            <person name="Tritt A."/>
            <person name="Barry K.W."/>
            <person name="Grigoriev I.V."/>
            <person name="Nagy L.G."/>
            <person name="Hibbett D."/>
            <person name="Henrissat B."/>
            <person name="Matheny P.B."/>
            <person name="Labbe J."/>
            <person name="Martin F.M."/>
        </authorList>
    </citation>
    <scope>NUCLEOTIDE SEQUENCE</scope>
    <source>
        <strain evidence="1">FP105234-sp</strain>
    </source>
</reference>
<evidence type="ECO:0000313" key="1">
    <source>
        <dbReference type="EMBL" id="KAI0042469.1"/>
    </source>
</evidence>
<keyword evidence="2" id="KW-1185">Reference proteome</keyword>
<reference evidence="1" key="1">
    <citation type="submission" date="2021-02" db="EMBL/GenBank/DDBJ databases">
        <authorList>
            <consortium name="DOE Joint Genome Institute"/>
            <person name="Ahrendt S."/>
            <person name="Looney B.P."/>
            <person name="Miyauchi S."/>
            <person name="Morin E."/>
            <person name="Drula E."/>
            <person name="Courty P.E."/>
            <person name="Chicoki N."/>
            <person name="Fauchery L."/>
            <person name="Kohler A."/>
            <person name="Kuo A."/>
            <person name="Labutti K."/>
            <person name="Pangilinan J."/>
            <person name="Lipzen A."/>
            <person name="Riley R."/>
            <person name="Andreopoulos W."/>
            <person name="He G."/>
            <person name="Johnson J."/>
            <person name="Barry K.W."/>
            <person name="Grigoriev I.V."/>
            <person name="Nagy L."/>
            <person name="Hibbett D."/>
            <person name="Henrissat B."/>
            <person name="Matheny P.B."/>
            <person name="Labbe J."/>
            <person name="Martin F."/>
        </authorList>
    </citation>
    <scope>NUCLEOTIDE SEQUENCE</scope>
    <source>
        <strain evidence="1">FP105234-sp</strain>
    </source>
</reference>
<comment type="caution">
    <text evidence="1">The sequence shown here is derived from an EMBL/GenBank/DDBJ whole genome shotgun (WGS) entry which is preliminary data.</text>
</comment>
<gene>
    <name evidence="1" type="ORF">FA95DRAFT_1564278</name>
</gene>
<accession>A0ACB8RE92</accession>
<evidence type="ECO:0000313" key="2">
    <source>
        <dbReference type="Proteomes" id="UP000814033"/>
    </source>
</evidence>